<keyword evidence="1" id="KW-0812">Transmembrane</keyword>
<evidence type="ECO:0000256" key="1">
    <source>
        <dbReference type="SAM" id="Phobius"/>
    </source>
</evidence>
<dbReference type="EMBL" id="MN448284">
    <property type="protein sequence ID" value="QFG74244.1"/>
    <property type="molecule type" value="Genomic_DNA"/>
</dbReference>
<proteinExistence type="predicted"/>
<sequence>MLQYIPTDFNYATTIGWWFMIIFYLLNLKKYFNNIFIFIGIVGNLIASEWLKNIPKIIEGKNIVQHTIPLIISLSNFDINDDINIIILYYLLYLVYLKVINVNPIDLYPDFNMISAILLFYIIFLNILKYVLKYK</sequence>
<evidence type="ECO:0000313" key="2">
    <source>
        <dbReference type="EMBL" id="QFG74244.1"/>
    </source>
</evidence>
<protein>
    <submittedName>
        <fullName evidence="2">Uncharacterized protein</fullName>
    </submittedName>
</protein>
<feature type="transmembrane region" description="Helical" evidence="1">
    <location>
        <begin position="113"/>
        <end position="132"/>
    </location>
</feature>
<feature type="transmembrane region" description="Helical" evidence="1">
    <location>
        <begin position="9"/>
        <end position="26"/>
    </location>
</feature>
<organism evidence="2">
    <name type="scientific">Megaviridae environmental sample</name>
    <dbReference type="NCBI Taxonomy" id="1737588"/>
    <lineage>
        <taxon>Viruses</taxon>
        <taxon>Varidnaviria</taxon>
        <taxon>Bamfordvirae</taxon>
        <taxon>Nucleocytoviricota</taxon>
        <taxon>Megaviricetes</taxon>
        <taxon>Imitervirales</taxon>
        <taxon>Mimiviridae</taxon>
        <taxon>environmental samples</taxon>
    </lineage>
</organism>
<name>A0A5J6VK30_9VIRU</name>
<feature type="transmembrane region" description="Helical" evidence="1">
    <location>
        <begin position="83"/>
        <end position="101"/>
    </location>
</feature>
<keyword evidence="1" id="KW-1133">Transmembrane helix</keyword>
<accession>A0A5J6VK30</accession>
<keyword evidence="1" id="KW-0472">Membrane</keyword>
<reference evidence="2" key="1">
    <citation type="journal article" date="2019" name="Philos. Trans. R. Soc. Lond., B, Biol. Sci.">
        <title>Targeted metagenomic recovery of four divergent viruses reveals shared and distinctive characteristics of giant viruses of marine eukaryotes.</title>
        <authorList>
            <person name="Needham D.M."/>
            <person name="Poirier C."/>
            <person name="Hehenberger E."/>
            <person name="Jimenez V."/>
            <person name="Swalwell J.E."/>
            <person name="Santoro A.E."/>
            <person name="Worden A.Z."/>
        </authorList>
    </citation>
    <scope>NUCLEOTIDE SEQUENCE</scope>
    <source>
        <strain evidence="2">MPacV-611</strain>
    </source>
</reference>